<evidence type="ECO:0000313" key="2">
    <source>
        <dbReference type="WBParaSite" id="TMUE_1000005446.1"/>
    </source>
</evidence>
<keyword evidence="1" id="KW-1185">Reference proteome</keyword>
<proteinExistence type="predicted"/>
<sequence>MQYTVPCAMAKRRRLRMDAAIGAEDRLQRTMRFRVCMLAAQKETVLQRSPRFIQLSQYLPSEQAAFELSMPFDSRSDYVQSPIQLSSHPWSFQPFLPRKRCSLLTDVKSDTLHFSMVTPFPTETETEQNICGR</sequence>
<protein>
    <submittedName>
        <fullName evidence="2">Uncharacterized protein</fullName>
    </submittedName>
</protein>
<reference evidence="2" key="1">
    <citation type="submission" date="2019-12" db="UniProtKB">
        <authorList>
            <consortium name="WormBaseParasite"/>
        </authorList>
    </citation>
    <scope>IDENTIFICATION</scope>
</reference>
<evidence type="ECO:0000313" key="1">
    <source>
        <dbReference type="Proteomes" id="UP000046395"/>
    </source>
</evidence>
<dbReference type="AlphaFoldDB" id="A0A5S6QDK5"/>
<accession>A0A5S6QDK5</accession>
<dbReference type="Proteomes" id="UP000046395">
    <property type="component" value="Unassembled WGS sequence"/>
</dbReference>
<dbReference type="WBParaSite" id="TMUE_1000005446.1">
    <property type="protein sequence ID" value="TMUE_1000005446.1"/>
    <property type="gene ID" value="WBGene00287708"/>
</dbReference>
<organism evidence="1 2">
    <name type="scientific">Trichuris muris</name>
    <name type="common">Mouse whipworm</name>
    <dbReference type="NCBI Taxonomy" id="70415"/>
    <lineage>
        <taxon>Eukaryota</taxon>
        <taxon>Metazoa</taxon>
        <taxon>Ecdysozoa</taxon>
        <taxon>Nematoda</taxon>
        <taxon>Enoplea</taxon>
        <taxon>Dorylaimia</taxon>
        <taxon>Trichinellida</taxon>
        <taxon>Trichuridae</taxon>
        <taxon>Trichuris</taxon>
    </lineage>
</organism>
<name>A0A5S6QDK5_TRIMR</name>